<dbReference type="RefSeq" id="XP_040782849.1">
    <property type="nucleotide sequence ID" value="XM_040937426.1"/>
</dbReference>
<feature type="compositionally biased region" description="Low complexity" evidence="1">
    <location>
        <begin position="110"/>
        <end position="141"/>
    </location>
</feature>
<protein>
    <submittedName>
        <fullName evidence="2">Uncharacterized protein</fullName>
    </submittedName>
</protein>
<keyword evidence="3" id="KW-1185">Reference proteome</keyword>
<evidence type="ECO:0000256" key="1">
    <source>
        <dbReference type="SAM" id="MobiDB-lite"/>
    </source>
</evidence>
<proteinExistence type="predicted"/>
<evidence type="ECO:0000313" key="2">
    <source>
        <dbReference type="EMBL" id="KAF1840286.1"/>
    </source>
</evidence>
<gene>
    <name evidence="2" type="ORF">K460DRAFT_410885</name>
</gene>
<comment type="caution">
    <text evidence="2">The sequence shown here is derived from an EMBL/GenBank/DDBJ whole genome shotgun (WGS) entry which is preliminary data.</text>
</comment>
<evidence type="ECO:0000313" key="3">
    <source>
        <dbReference type="Proteomes" id="UP000800039"/>
    </source>
</evidence>
<sequence length="223" mass="24528">MSEPDTCPDTCPPPPTQCNHKHLRTQSTFTEPAIAQLGRRRFGNPLPPPPSHMLLPLRPPSLPGVIVTIPADLPLHAPKPQRPGQKHAILRLSTMDEEIAYLAMHPLPDSSTSPTIGDSSTSPTTGGSSTSPTTGASSPPGLTMFLSPRIWRLQKEYSDRMIIEGHMCELYMELKRMVQYYKTMYEGTVHEALVQGYCEEDMAGILDGFQGKFEGTDLGEGTW</sequence>
<organism evidence="2 3">
    <name type="scientific">Cucurbitaria berberidis CBS 394.84</name>
    <dbReference type="NCBI Taxonomy" id="1168544"/>
    <lineage>
        <taxon>Eukaryota</taxon>
        <taxon>Fungi</taxon>
        <taxon>Dikarya</taxon>
        <taxon>Ascomycota</taxon>
        <taxon>Pezizomycotina</taxon>
        <taxon>Dothideomycetes</taxon>
        <taxon>Pleosporomycetidae</taxon>
        <taxon>Pleosporales</taxon>
        <taxon>Pleosporineae</taxon>
        <taxon>Cucurbitariaceae</taxon>
        <taxon>Cucurbitaria</taxon>
    </lineage>
</organism>
<reference evidence="2" key="1">
    <citation type="submission" date="2020-01" db="EMBL/GenBank/DDBJ databases">
        <authorList>
            <consortium name="DOE Joint Genome Institute"/>
            <person name="Haridas S."/>
            <person name="Albert R."/>
            <person name="Binder M."/>
            <person name="Bloem J."/>
            <person name="Labutti K."/>
            <person name="Salamov A."/>
            <person name="Andreopoulos B."/>
            <person name="Baker S.E."/>
            <person name="Barry K."/>
            <person name="Bills G."/>
            <person name="Bluhm B.H."/>
            <person name="Cannon C."/>
            <person name="Castanera R."/>
            <person name="Culley D.E."/>
            <person name="Daum C."/>
            <person name="Ezra D."/>
            <person name="Gonzalez J.B."/>
            <person name="Henrissat B."/>
            <person name="Kuo A."/>
            <person name="Liang C."/>
            <person name="Lipzen A."/>
            <person name="Lutzoni F."/>
            <person name="Magnuson J."/>
            <person name="Mondo S."/>
            <person name="Nolan M."/>
            <person name="Ohm R."/>
            <person name="Pangilinan J."/>
            <person name="Park H.-J."/>
            <person name="Ramirez L."/>
            <person name="Alfaro M."/>
            <person name="Sun H."/>
            <person name="Tritt A."/>
            <person name="Yoshinaga Y."/>
            <person name="Zwiers L.-H."/>
            <person name="Turgeon B.G."/>
            <person name="Goodwin S.B."/>
            <person name="Spatafora J.W."/>
            <person name="Crous P.W."/>
            <person name="Grigoriev I.V."/>
        </authorList>
    </citation>
    <scope>NUCLEOTIDE SEQUENCE</scope>
    <source>
        <strain evidence="2">CBS 394.84</strain>
    </source>
</reference>
<feature type="region of interest" description="Disordered" evidence="1">
    <location>
        <begin position="106"/>
        <end position="141"/>
    </location>
</feature>
<name>A0A9P4G758_9PLEO</name>
<dbReference type="Proteomes" id="UP000800039">
    <property type="component" value="Unassembled WGS sequence"/>
</dbReference>
<dbReference type="GeneID" id="63854676"/>
<accession>A0A9P4G758</accession>
<dbReference type="AlphaFoldDB" id="A0A9P4G758"/>
<dbReference type="EMBL" id="ML976620">
    <property type="protein sequence ID" value="KAF1840286.1"/>
    <property type="molecule type" value="Genomic_DNA"/>
</dbReference>